<feature type="transmembrane region" description="Helical" evidence="1">
    <location>
        <begin position="25"/>
        <end position="49"/>
    </location>
</feature>
<accession>A0A0X3BQB7</accession>
<dbReference type="Proteomes" id="UP000069850">
    <property type="component" value="Chromosome 1"/>
</dbReference>
<name>A0A0X3BQB7_9EURY</name>
<evidence type="ECO:0000313" key="2">
    <source>
        <dbReference type="EMBL" id="CVK34251.1"/>
    </source>
</evidence>
<evidence type="ECO:0000256" key="1">
    <source>
        <dbReference type="SAM" id="Phobius"/>
    </source>
</evidence>
<dbReference type="InterPro" id="IPR025098">
    <property type="entry name" value="DUF4013"/>
</dbReference>
<dbReference type="AlphaFoldDB" id="A0A0X3BQB7"/>
<dbReference type="RefSeq" id="WP_281768047.1">
    <property type="nucleotide sequence ID" value="NZ_BSDU01000002.1"/>
</dbReference>
<organism evidence="2 3">
    <name type="scientific">Methanoculleus bourgensis</name>
    <dbReference type="NCBI Taxonomy" id="83986"/>
    <lineage>
        <taxon>Archaea</taxon>
        <taxon>Methanobacteriati</taxon>
        <taxon>Methanobacteriota</taxon>
        <taxon>Stenosarchaea group</taxon>
        <taxon>Methanomicrobia</taxon>
        <taxon>Methanomicrobiales</taxon>
        <taxon>Methanomicrobiaceae</taxon>
        <taxon>Methanoculleus</taxon>
    </lineage>
</organism>
<keyword evidence="1" id="KW-0812">Transmembrane</keyword>
<sequence>MDYGSLIPGSFGYTKDALWGRWGRWLILVILSLVQAFTLFLVLLLNSYVVRVLAGWRPAPDADDWSRLFVGGWKWNSHSMRANIK</sequence>
<protein>
    <submittedName>
        <fullName evidence="2">Uncharacterized protein</fullName>
    </submittedName>
</protein>
<keyword evidence="1" id="KW-1133">Transmembrane helix</keyword>
<proteinExistence type="predicted"/>
<keyword evidence="1" id="KW-0472">Membrane</keyword>
<reference evidence="2 3" key="1">
    <citation type="submission" date="2016-01" db="EMBL/GenBank/DDBJ databases">
        <authorList>
            <person name="Manzoor S."/>
        </authorList>
    </citation>
    <scope>NUCLEOTIDE SEQUENCE [LARGE SCALE GENOMIC DNA]</scope>
    <source>
        <strain evidence="2">Methanoculleus sp MAB1</strain>
    </source>
</reference>
<gene>
    <name evidence="2" type="ORF">MMAB1_3038</name>
</gene>
<dbReference type="Pfam" id="PF13197">
    <property type="entry name" value="DUF4013"/>
    <property type="match status" value="1"/>
</dbReference>
<evidence type="ECO:0000313" key="3">
    <source>
        <dbReference type="Proteomes" id="UP000069850"/>
    </source>
</evidence>
<dbReference type="KEGG" id="mema:MMAB1_3038"/>
<dbReference type="EMBL" id="LT158599">
    <property type="protein sequence ID" value="CVK34251.1"/>
    <property type="molecule type" value="Genomic_DNA"/>
</dbReference>